<gene>
    <name evidence="3" type="ORF">SAMN05421790_10558</name>
</gene>
<dbReference type="GO" id="GO:0043041">
    <property type="term" value="P:amino acid activation for nonribosomal peptide biosynthetic process"/>
    <property type="evidence" value="ECO:0007669"/>
    <property type="project" value="TreeGrafter"/>
</dbReference>
<accession>A0A1N7LXY3</accession>
<feature type="domain" description="Condensation" evidence="2">
    <location>
        <begin position="29"/>
        <end position="426"/>
    </location>
</feature>
<dbReference type="Pfam" id="PF00668">
    <property type="entry name" value="Condensation"/>
    <property type="match status" value="1"/>
</dbReference>
<dbReference type="GO" id="GO:0008610">
    <property type="term" value="P:lipid biosynthetic process"/>
    <property type="evidence" value="ECO:0007669"/>
    <property type="project" value="UniProtKB-ARBA"/>
</dbReference>
<dbReference type="OrthoDB" id="9765680at2"/>
<dbReference type="Gene3D" id="3.40.50.980">
    <property type="match status" value="2"/>
</dbReference>
<evidence type="ECO:0000313" key="3">
    <source>
        <dbReference type="EMBL" id="SIS78686.1"/>
    </source>
</evidence>
<dbReference type="PANTHER" id="PTHR45527">
    <property type="entry name" value="NONRIBOSOMAL PEPTIDE SYNTHETASE"/>
    <property type="match status" value="1"/>
</dbReference>
<evidence type="ECO:0000259" key="1">
    <source>
        <dbReference type="Pfam" id="PF00501"/>
    </source>
</evidence>
<proteinExistence type="predicted"/>
<dbReference type="InterPro" id="IPR023213">
    <property type="entry name" value="CAT-like_dom_sf"/>
</dbReference>
<dbReference type="AlphaFoldDB" id="A0A1N7LXY3"/>
<evidence type="ECO:0000313" key="4">
    <source>
        <dbReference type="Proteomes" id="UP000186795"/>
    </source>
</evidence>
<dbReference type="Gene3D" id="3.30.559.10">
    <property type="entry name" value="Chloramphenicol acetyltransferase-like domain"/>
    <property type="match status" value="1"/>
</dbReference>
<protein>
    <submittedName>
        <fullName evidence="3">Condensation domain-containing protein</fullName>
    </submittedName>
</protein>
<dbReference type="SUPFAM" id="SSF52777">
    <property type="entry name" value="CoA-dependent acyltransferases"/>
    <property type="match status" value="2"/>
</dbReference>
<dbReference type="Pfam" id="PF00501">
    <property type="entry name" value="AMP-binding"/>
    <property type="match status" value="1"/>
</dbReference>
<dbReference type="GO" id="GO:0044550">
    <property type="term" value="P:secondary metabolite biosynthetic process"/>
    <property type="evidence" value="ECO:0007669"/>
    <property type="project" value="TreeGrafter"/>
</dbReference>
<dbReference type="InterPro" id="IPR000873">
    <property type="entry name" value="AMP-dep_synth/lig_dom"/>
</dbReference>
<dbReference type="InterPro" id="IPR001242">
    <property type="entry name" value="Condensation_dom"/>
</dbReference>
<dbReference type="Proteomes" id="UP000186795">
    <property type="component" value="Unassembled WGS sequence"/>
</dbReference>
<dbReference type="GO" id="GO:0003824">
    <property type="term" value="F:catalytic activity"/>
    <property type="evidence" value="ECO:0007669"/>
    <property type="project" value="InterPro"/>
</dbReference>
<dbReference type="InterPro" id="IPR020845">
    <property type="entry name" value="AMP-binding_CS"/>
</dbReference>
<dbReference type="PROSITE" id="PS00455">
    <property type="entry name" value="AMP_BINDING"/>
    <property type="match status" value="1"/>
</dbReference>
<dbReference type="GO" id="GO:0031177">
    <property type="term" value="F:phosphopantetheine binding"/>
    <property type="evidence" value="ECO:0007669"/>
    <property type="project" value="TreeGrafter"/>
</dbReference>
<keyword evidence="4" id="KW-1185">Reference proteome</keyword>
<reference evidence="4" key="1">
    <citation type="submission" date="2017-01" db="EMBL/GenBank/DDBJ databases">
        <authorList>
            <person name="Varghese N."/>
            <person name="Submissions S."/>
        </authorList>
    </citation>
    <scope>NUCLEOTIDE SEQUENCE [LARGE SCALE GENOMIC DNA]</scope>
    <source>
        <strain evidence="4">DSM 45196</strain>
    </source>
</reference>
<dbReference type="Gene3D" id="3.30.559.30">
    <property type="entry name" value="Nonribosomal peptide synthetase, condensation domain"/>
    <property type="match status" value="1"/>
</dbReference>
<organism evidence="3 4">
    <name type="scientific">Kroppenstedtia eburnea</name>
    <dbReference type="NCBI Taxonomy" id="714067"/>
    <lineage>
        <taxon>Bacteria</taxon>
        <taxon>Bacillati</taxon>
        <taxon>Bacillota</taxon>
        <taxon>Bacilli</taxon>
        <taxon>Bacillales</taxon>
        <taxon>Thermoactinomycetaceae</taxon>
        <taxon>Kroppenstedtia</taxon>
    </lineage>
</organism>
<dbReference type="EMBL" id="FTOD01000005">
    <property type="protein sequence ID" value="SIS78686.1"/>
    <property type="molecule type" value="Genomic_DNA"/>
</dbReference>
<dbReference type="GO" id="GO:0005737">
    <property type="term" value="C:cytoplasm"/>
    <property type="evidence" value="ECO:0007669"/>
    <property type="project" value="TreeGrafter"/>
</dbReference>
<dbReference type="FunFam" id="3.40.50.980:FF:000001">
    <property type="entry name" value="Non-ribosomal peptide synthetase"/>
    <property type="match status" value="1"/>
</dbReference>
<dbReference type="PANTHER" id="PTHR45527:SF1">
    <property type="entry name" value="FATTY ACID SYNTHASE"/>
    <property type="match status" value="1"/>
</dbReference>
<name>A0A1N7LXY3_9BACL</name>
<feature type="domain" description="AMP-dependent synthetase/ligase" evidence="1">
    <location>
        <begin position="451"/>
        <end position="679"/>
    </location>
</feature>
<evidence type="ECO:0000259" key="2">
    <source>
        <dbReference type="Pfam" id="PF00668"/>
    </source>
</evidence>
<sequence>MNYLSKENVQGISELSLVQKAMLSGDQLTQVAYELQGNLDTKHAEQAWAETVAEHPSLRSVFRRLKNRTVQVLLKKRPIPIEWQDLRGMVKEDQQAAYQSIVNSHRKPIKIDEGPLIRLALCRLDDDQTILLWTHHPLCVDDNSRDMIVNEWLDRVQGTERAFPQRRSYQDYLKWEAAQDEMPAKKYWTEQLADFEPAPMLQTMPGVLEESDSHLRCCGTVLSEELSQRLEQVAKQYHVSVEALSLTAWTLLLNMYSGEERVSCGATVPGRPDACDGAESMIGSFAHALPLRATLSADQQVHELFACFQQQWERLLTFGNIPDEMVRTYAGISEKSLLFDSFVTVRNQTGGSSGQPQYLYRAGQEPMEVIITVGSQWEVELVRPQGVSLQALEVLRRHFVTLLKNIAEQPEAQLRELNLLSDEEELRILQKVNKTRLAAPPLHRLAHQVIEERVAERPDAIAAVCGEESITYGELNNRANQLAYWLRDQGLGRDDIAALLAERSIEMLVGILAVLKAGGAYVPLDSAHPDHRLLTILENSGAKFILTESRLQSRSLELSATLSQTPVVFSFDRGEGGGADVDVLTLYPEGNPALINEPEDLANVFYTSGSTGQPKGAMIEQIGMLNHLYAKINLLGLNEKSVVAQNASHCFDISVWQFLAPLMTGGRVVIYNNDISTDPQA</sequence>
<dbReference type="SUPFAM" id="SSF56801">
    <property type="entry name" value="Acetyl-CoA synthetase-like"/>
    <property type="match status" value="1"/>
</dbReference>